<dbReference type="Pfam" id="PF07250">
    <property type="entry name" value="Glyoxal_oxid_N"/>
    <property type="match status" value="1"/>
</dbReference>
<dbReference type="Proteomes" id="UP000799777">
    <property type="component" value="Unassembled WGS sequence"/>
</dbReference>
<gene>
    <name evidence="3" type="ORF">EK21DRAFT_76394</name>
</gene>
<sequence length="854" mass="91566">MGVAGAMTDAKCRDACRASGYVLAGTEYSGECYCDNQFRGSGGPASDGEAQCNMPCSGNQTEICGGSNRLTVFRYYTGGESSIQPSSTSAAPPTATGLPLGFDYKGCYVDGPGFRIMNFQQADDQTMTIASCASKCATAGYEIAGMEYSYQCFCDNVIRMNGSLAASESECSTKCAGAASQTCGGPDRLSIWSSQATLKVIQPPKPLQNVSSWKYQGCITDGGAGQKVFPWQLVNSTGNSPEWCLGKCKEFGYMAAGMEYGEECYCGDLDGIETIGAMPVDESECNTACPGNPEAICGQGLRLTWYKWEGEPLYVWRYPTGIAAGRYEFLVGGPIIPLIAQPGVNGKVTLLEKHGTGAPNTTGAYELDPSIGGDIFHAFRELSGIKTDIFCAAGLTMPDRAGRQINIGGWSLDSLFGVRIYWPDGSPGVNGTNDWQEDVNAVKLQRGRWYPTGLVMANGSMLVVGGQDGSNGPPVPNMEILPTVGPVYEAQYLRDTDPYNLYPFLVVLPSGGIFIQYYNEARILDEVSLDTVKILPKVPATVNDPSGGRTYPYEGTQVLLPQFYPYDAPLEVLICGGAARAPRWGIDNCASIQPDAAQPQWTIERMPSRRVMSCMATLPDGTFLILNGATIGEAGFGLAEDPNLNALLYDSRKPRHQRISVMANTTVARLYHSEAVVMDDGRVLVTGSDPEDNTHPQEYRYEVFLPPYLLSGALQPVFTLSQNDWAWEAQYSFTMSSSSGGDIKVSLLGSESSTHGSSMGARILFPQFSCSGNACTVTAPKGPYVAPVGWYRMFVLDGPTPSHATWVRIGGDPGNLGNWPNAEAFKPLPGTGPVQLGKASVAVSNTTASRRFHA</sequence>
<dbReference type="InterPro" id="IPR011043">
    <property type="entry name" value="Gal_Oxase/kelch_b-propeller"/>
</dbReference>
<reference evidence="3" key="1">
    <citation type="journal article" date="2020" name="Stud. Mycol.">
        <title>101 Dothideomycetes genomes: a test case for predicting lifestyles and emergence of pathogens.</title>
        <authorList>
            <person name="Haridas S."/>
            <person name="Albert R."/>
            <person name="Binder M."/>
            <person name="Bloem J."/>
            <person name="Labutti K."/>
            <person name="Salamov A."/>
            <person name="Andreopoulos B."/>
            <person name="Baker S."/>
            <person name="Barry K."/>
            <person name="Bills G."/>
            <person name="Bluhm B."/>
            <person name="Cannon C."/>
            <person name="Castanera R."/>
            <person name="Culley D."/>
            <person name="Daum C."/>
            <person name="Ezra D."/>
            <person name="Gonzalez J."/>
            <person name="Henrissat B."/>
            <person name="Kuo A."/>
            <person name="Liang C."/>
            <person name="Lipzen A."/>
            <person name="Lutzoni F."/>
            <person name="Magnuson J."/>
            <person name="Mondo S."/>
            <person name="Nolan M."/>
            <person name="Ohm R."/>
            <person name="Pangilinan J."/>
            <person name="Park H.-J."/>
            <person name="Ramirez L."/>
            <person name="Alfaro M."/>
            <person name="Sun H."/>
            <person name="Tritt A."/>
            <person name="Yoshinaga Y."/>
            <person name="Zwiers L.-H."/>
            <person name="Turgeon B."/>
            <person name="Goodwin S."/>
            <person name="Spatafora J."/>
            <person name="Crous P."/>
            <person name="Grigoriev I."/>
        </authorList>
    </citation>
    <scope>NUCLEOTIDE SEQUENCE</scope>
    <source>
        <strain evidence="3">CBS 110217</strain>
    </source>
</reference>
<keyword evidence="4" id="KW-1185">Reference proteome</keyword>
<dbReference type="PANTHER" id="PTHR32208">
    <property type="entry name" value="SECRETED PROTEIN-RELATED"/>
    <property type="match status" value="1"/>
</dbReference>
<evidence type="ECO:0000256" key="1">
    <source>
        <dbReference type="ARBA" id="ARBA00022729"/>
    </source>
</evidence>
<dbReference type="InterPro" id="IPR009880">
    <property type="entry name" value="Glyoxal_oxidase_N"/>
</dbReference>
<dbReference type="PROSITE" id="PS51212">
    <property type="entry name" value="WSC"/>
    <property type="match status" value="3"/>
</dbReference>
<evidence type="ECO:0000313" key="4">
    <source>
        <dbReference type="Proteomes" id="UP000799777"/>
    </source>
</evidence>
<dbReference type="InterPro" id="IPR014756">
    <property type="entry name" value="Ig_E-set"/>
</dbReference>
<protein>
    <submittedName>
        <fullName evidence="3">Galactose oxidase</fullName>
    </submittedName>
</protein>
<comment type="caution">
    <text evidence="3">The sequence shown here is derived from an EMBL/GenBank/DDBJ whole genome shotgun (WGS) entry which is preliminary data.</text>
</comment>
<dbReference type="Gene3D" id="2.60.40.10">
    <property type="entry name" value="Immunoglobulins"/>
    <property type="match status" value="1"/>
</dbReference>
<dbReference type="AlphaFoldDB" id="A0A9P4GZE4"/>
<dbReference type="CDD" id="cd02851">
    <property type="entry name" value="E_set_GO_C"/>
    <property type="match status" value="1"/>
</dbReference>
<dbReference type="Gene3D" id="2.130.10.80">
    <property type="entry name" value="Galactose oxidase/kelch, beta-propeller"/>
    <property type="match status" value="1"/>
</dbReference>
<evidence type="ECO:0000259" key="2">
    <source>
        <dbReference type="PROSITE" id="PS51212"/>
    </source>
</evidence>
<evidence type="ECO:0000313" key="3">
    <source>
        <dbReference type="EMBL" id="KAF2025478.1"/>
    </source>
</evidence>
<dbReference type="InterPro" id="IPR013783">
    <property type="entry name" value="Ig-like_fold"/>
</dbReference>
<proteinExistence type="predicted"/>
<dbReference type="Pfam" id="PF01822">
    <property type="entry name" value="WSC"/>
    <property type="match status" value="3"/>
</dbReference>
<dbReference type="InterPro" id="IPR002889">
    <property type="entry name" value="WSC_carb-bd"/>
</dbReference>
<dbReference type="SUPFAM" id="SSF50965">
    <property type="entry name" value="Galactose oxidase, central domain"/>
    <property type="match status" value="1"/>
</dbReference>
<accession>A0A9P4GZE4</accession>
<dbReference type="InterPro" id="IPR037293">
    <property type="entry name" value="Gal_Oxidase_central_sf"/>
</dbReference>
<keyword evidence="1" id="KW-0732">Signal</keyword>
<dbReference type="InterPro" id="IPR015202">
    <property type="entry name" value="GO-like_E_set"/>
</dbReference>
<feature type="domain" description="WSC" evidence="2">
    <location>
        <begin position="212"/>
        <end position="309"/>
    </location>
</feature>
<feature type="domain" description="WSC" evidence="2">
    <location>
        <begin position="101"/>
        <end position="195"/>
    </location>
</feature>
<dbReference type="PANTHER" id="PTHR32208:SF105">
    <property type="entry name" value="COPPER RADICAL OXIDASE"/>
    <property type="match status" value="1"/>
</dbReference>
<dbReference type="Pfam" id="PF09118">
    <property type="entry name" value="GO-like_E_set"/>
    <property type="match status" value="1"/>
</dbReference>
<dbReference type="OrthoDB" id="2019572at2759"/>
<organism evidence="3 4">
    <name type="scientific">Setomelanomma holmii</name>
    <dbReference type="NCBI Taxonomy" id="210430"/>
    <lineage>
        <taxon>Eukaryota</taxon>
        <taxon>Fungi</taxon>
        <taxon>Dikarya</taxon>
        <taxon>Ascomycota</taxon>
        <taxon>Pezizomycotina</taxon>
        <taxon>Dothideomycetes</taxon>
        <taxon>Pleosporomycetidae</taxon>
        <taxon>Pleosporales</taxon>
        <taxon>Pleosporineae</taxon>
        <taxon>Phaeosphaeriaceae</taxon>
        <taxon>Setomelanomma</taxon>
    </lineage>
</organism>
<dbReference type="SMART" id="SM00321">
    <property type="entry name" value="WSC"/>
    <property type="match status" value="3"/>
</dbReference>
<dbReference type="EMBL" id="ML978265">
    <property type="protein sequence ID" value="KAF2025478.1"/>
    <property type="molecule type" value="Genomic_DNA"/>
</dbReference>
<feature type="domain" description="WSC" evidence="2">
    <location>
        <begin position="1"/>
        <end position="76"/>
    </location>
</feature>
<dbReference type="SUPFAM" id="SSF81296">
    <property type="entry name" value="E set domains"/>
    <property type="match status" value="1"/>
</dbReference>
<name>A0A9P4GZE4_9PLEO</name>